<gene>
    <name evidence="2" type="ORF">ACFOPX_07415</name>
</gene>
<protein>
    <recommendedName>
        <fullName evidence="4">Periplasmic protein</fullName>
    </recommendedName>
</protein>
<evidence type="ECO:0000256" key="1">
    <source>
        <dbReference type="SAM" id="SignalP"/>
    </source>
</evidence>
<evidence type="ECO:0000313" key="2">
    <source>
        <dbReference type="EMBL" id="MFC3848339.1"/>
    </source>
</evidence>
<keyword evidence="1" id="KW-0732">Signal</keyword>
<evidence type="ECO:0008006" key="4">
    <source>
        <dbReference type="Google" id="ProtNLM"/>
    </source>
</evidence>
<sequence>MTRLLGILLFISPLWAVSPNLVQQMQQARTLVVKIYEQDFKERYTRINWDMIFSHAMQKEAPTLVKHLQAFVDHIPFLQVFQPRTPQQAQMIQALKALEMYNLFNLLSDSTPEFYCNNHTSKCKKMKSPKRVKPFDAKKHTLEFLRDIELAYAPLLEAYHQGLDITDYLQMLHDKSDALIPNWEIMGIRKDHLNMVKGPKTPTLRRYFEDFASIDAHNYLMDSGFIENVRFFGANEKDGFKDFLTIQIIRAVGGVKVQDLNVWMAYCQARAFAFLGGDANDNDFESAMGLYWESVTHLRITPAEDDAYIFSILKPKVPFAQAMQRTLTQNPTICLQPQYLNKESKALCLQIFQQHSYDPKPLQKYLNSLRLISIDNAPCVYLNSKDKLQSFKSDNAICLALQKHFTKE</sequence>
<proteinExistence type="predicted"/>
<evidence type="ECO:0000313" key="3">
    <source>
        <dbReference type="Proteomes" id="UP001595783"/>
    </source>
</evidence>
<comment type="caution">
    <text evidence="2">The sequence shown here is derived from an EMBL/GenBank/DDBJ whole genome shotgun (WGS) entry which is preliminary data.</text>
</comment>
<accession>A0ABV7ZIF0</accession>
<name>A0ABV7ZIF0_9HELI</name>
<feature type="chain" id="PRO_5046477305" description="Periplasmic protein" evidence="1">
    <location>
        <begin position="17"/>
        <end position="408"/>
    </location>
</feature>
<feature type="signal peptide" evidence="1">
    <location>
        <begin position="1"/>
        <end position="16"/>
    </location>
</feature>
<dbReference type="RefSeq" id="WP_233708998.1">
    <property type="nucleotide sequence ID" value="NZ_FZMF01000019.1"/>
</dbReference>
<reference evidence="3" key="1">
    <citation type="journal article" date="2019" name="Int. J. Syst. Evol. Microbiol.">
        <title>The Global Catalogue of Microorganisms (GCM) 10K type strain sequencing project: providing services to taxonomists for standard genome sequencing and annotation.</title>
        <authorList>
            <consortium name="The Broad Institute Genomics Platform"/>
            <consortium name="The Broad Institute Genome Sequencing Center for Infectious Disease"/>
            <person name="Wu L."/>
            <person name="Ma J."/>
        </authorList>
    </citation>
    <scope>NUCLEOTIDE SEQUENCE [LARGE SCALE GENOMIC DNA]</scope>
    <source>
        <strain evidence="3">CCUG 53816</strain>
    </source>
</reference>
<organism evidence="2 3">
    <name type="scientific">Helicobacter baculiformis</name>
    <dbReference type="NCBI Taxonomy" id="427351"/>
    <lineage>
        <taxon>Bacteria</taxon>
        <taxon>Pseudomonadati</taxon>
        <taxon>Campylobacterota</taxon>
        <taxon>Epsilonproteobacteria</taxon>
        <taxon>Campylobacterales</taxon>
        <taxon>Helicobacteraceae</taxon>
        <taxon>Helicobacter</taxon>
    </lineage>
</organism>
<dbReference type="EMBL" id="JBHRZO010000049">
    <property type="protein sequence ID" value="MFC3848339.1"/>
    <property type="molecule type" value="Genomic_DNA"/>
</dbReference>
<keyword evidence="3" id="KW-1185">Reference proteome</keyword>
<dbReference type="Proteomes" id="UP001595783">
    <property type="component" value="Unassembled WGS sequence"/>
</dbReference>